<reference evidence="1 2" key="1">
    <citation type="submission" date="2016-11" db="EMBL/GenBank/DDBJ databases">
        <title>Paenibacillus species isolates.</title>
        <authorList>
            <person name="Beno S.M."/>
        </authorList>
    </citation>
    <scope>NUCLEOTIDE SEQUENCE [LARGE SCALE GENOMIC DNA]</scope>
    <source>
        <strain evidence="1 2">FSL R5-0378</strain>
    </source>
</reference>
<keyword evidence="2" id="KW-1185">Reference proteome</keyword>
<dbReference type="RefSeq" id="WP_076176350.1">
    <property type="nucleotide sequence ID" value="NZ_MRTP01000018.1"/>
</dbReference>
<gene>
    <name evidence="1" type="ORF">BK138_32170</name>
</gene>
<protein>
    <submittedName>
        <fullName evidence="1">Uncharacterized protein</fullName>
    </submittedName>
</protein>
<sequence length="71" mass="7684">MERPTHELESERGKRSGYGISTIAIGTGAVDISDVYRILVENGFDGHTTLEIAGDQAVLDSYVYLEPLGAE</sequence>
<evidence type="ECO:0000313" key="2">
    <source>
        <dbReference type="Proteomes" id="UP000187172"/>
    </source>
</evidence>
<evidence type="ECO:0000313" key="1">
    <source>
        <dbReference type="EMBL" id="OMF47294.1"/>
    </source>
</evidence>
<comment type="caution">
    <text evidence="1">The sequence shown here is derived from an EMBL/GenBank/DDBJ whole genome shotgun (WGS) entry which is preliminary data.</text>
</comment>
<dbReference type="STRING" id="297318.BK138_32170"/>
<proteinExistence type="predicted"/>
<dbReference type="EMBL" id="MRTP01000018">
    <property type="protein sequence ID" value="OMF47294.1"/>
    <property type="molecule type" value="Genomic_DNA"/>
</dbReference>
<dbReference type="Proteomes" id="UP000187172">
    <property type="component" value="Unassembled WGS sequence"/>
</dbReference>
<dbReference type="AlphaFoldDB" id="A0A1R1E644"/>
<name>A0A1R1E644_9BACL</name>
<accession>A0A1R1E644</accession>
<organism evidence="1 2">
    <name type="scientific">Paenibacillus rhizosphaerae</name>
    <dbReference type="NCBI Taxonomy" id="297318"/>
    <lineage>
        <taxon>Bacteria</taxon>
        <taxon>Bacillati</taxon>
        <taxon>Bacillota</taxon>
        <taxon>Bacilli</taxon>
        <taxon>Bacillales</taxon>
        <taxon>Paenibacillaceae</taxon>
        <taxon>Paenibacillus</taxon>
    </lineage>
</organism>